<evidence type="ECO:0000256" key="7">
    <source>
        <dbReference type="ARBA" id="ARBA00037085"/>
    </source>
</evidence>
<feature type="domain" description="Acyl-CoA oxidase/dehydrogenase middle" evidence="12">
    <location>
        <begin position="127"/>
        <end position="221"/>
    </location>
</feature>
<evidence type="ECO:0000256" key="6">
    <source>
        <dbReference type="ARBA" id="ARBA00023002"/>
    </source>
</evidence>
<comment type="similarity">
    <text evidence="3 10">Belongs to the acyl-CoA dehydrogenase family.</text>
</comment>
<evidence type="ECO:0000256" key="2">
    <source>
        <dbReference type="ARBA" id="ARBA00005102"/>
    </source>
</evidence>
<sequence>MSMPTYAPIWIDEELGDVAAMARSFFERVVVPNIARFEKQHQADPETWLEAGKAGLLCPSVPEEYGGGGGTFLHEAVVLWEQSRVGDDTIAYAIHSTIVAHYVLNYGTEEQRRRWLPALASGECIGAVAMTEPGTGSDLKRIATSARRDGDHYVLNGAKTFITNGALAGLIVAVVRTGGPGARGLSLLLVDGDAPGLTRGAPLDKMGQRGQDTRELFFDDVRVPVGNLLGEEGSAFGHLMAQLPQERLAIAIGAVAQAELAVELAVAHAKEREAFNGTLWDLQNTRFVLAQCATEVKAARVFLDHCIALHARGELDAATASQIKLLATDMLFTVADRCVQVFGGYGYILEYPVARIFAGARVQRIYGGANEVMKELIARSM</sequence>
<evidence type="ECO:0000259" key="13">
    <source>
        <dbReference type="Pfam" id="PF02771"/>
    </source>
</evidence>
<evidence type="ECO:0000256" key="4">
    <source>
        <dbReference type="ARBA" id="ARBA00022630"/>
    </source>
</evidence>
<dbReference type="Pfam" id="PF02770">
    <property type="entry name" value="Acyl-CoA_dh_M"/>
    <property type="match status" value="1"/>
</dbReference>
<evidence type="ECO:0000313" key="14">
    <source>
        <dbReference type="EMBL" id="GGJ65569.1"/>
    </source>
</evidence>
<dbReference type="InterPro" id="IPR009100">
    <property type="entry name" value="AcylCoA_DH/oxidase_NM_dom_sf"/>
</dbReference>
<reference evidence="14" key="2">
    <citation type="submission" date="2020-09" db="EMBL/GenBank/DDBJ databases">
        <authorList>
            <person name="Sun Q."/>
            <person name="Ohkuma M."/>
        </authorList>
    </citation>
    <scope>NUCLEOTIDE SEQUENCE</scope>
    <source>
        <strain evidence="14">JCM 3086</strain>
    </source>
</reference>
<dbReference type="SUPFAM" id="SSF47203">
    <property type="entry name" value="Acyl-CoA dehydrogenase C-terminal domain-like"/>
    <property type="match status" value="1"/>
</dbReference>
<dbReference type="PANTHER" id="PTHR48083:SF20">
    <property type="entry name" value="LONG-CHAIN SPECIFIC ACYL-COA DEHYDROGENASE, MITOCHONDRIAL"/>
    <property type="match status" value="1"/>
</dbReference>
<dbReference type="GO" id="GO:0050660">
    <property type="term" value="F:flavin adenine dinucleotide binding"/>
    <property type="evidence" value="ECO:0007669"/>
    <property type="project" value="InterPro"/>
</dbReference>
<keyword evidence="4 10" id="KW-0285">Flavoprotein</keyword>
<evidence type="ECO:0000256" key="8">
    <source>
        <dbReference type="ARBA" id="ARBA00040394"/>
    </source>
</evidence>
<dbReference type="Pfam" id="PF00441">
    <property type="entry name" value="Acyl-CoA_dh_1"/>
    <property type="match status" value="1"/>
</dbReference>
<comment type="cofactor">
    <cofactor evidence="1 10">
        <name>FAD</name>
        <dbReference type="ChEBI" id="CHEBI:57692"/>
    </cofactor>
</comment>
<evidence type="ECO:0000259" key="11">
    <source>
        <dbReference type="Pfam" id="PF00441"/>
    </source>
</evidence>
<dbReference type="Gene3D" id="2.40.110.10">
    <property type="entry name" value="Butyryl-CoA Dehydrogenase, subunit A, domain 2"/>
    <property type="match status" value="1"/>
</dbReference>
<evidence type="ECO:0000259" key="12">
    <source>
        <dbReference type="Pfam" id="PF02770"/>
    </source>
</evidence>
<dbReference type="InterPro" id="IPR006091">
    <property type="entry name" value="Acyl-CoA_Oxase/DH_mid-dom"/>
</dbReference>
<reference evidence="14" key="1">
    <citation type="journal article" date="2014" name="Int. J. Syst. Evol. Microbiol.">
        <title>Complete genome sequence of Corynebacterium casei LMG S-19264T (=DSM 44701T), isolated from a smear-ripened cheese.</title>
        <authorList>
            <consortium name="US DOE Joint Genome Institute (JGI-PGF)"/>
            <person name="Walter F."/>
            <person name="Albersmeier A."/>
            <person name="Kalinowski J."/>
            <person name="Ruckert C."/>
        </authorList>
    </citation>
    <scope>NUCLEOTIDE SEQUENCE</scope>
    <source>
        <strain evidence="14">JCM 3086</strain>
    </source>
</reference>
<dbReference type="AlphaFoldDB" id="A0A917P7J1"/>
<dbReference type="GO" id="GO:0003995">
    <property type="term" value="F:acyl-CoA dehydrogenase activity"/>
    <property type="evidence" value="ECO:0007669"/>
    <property type="project" value="TreeGrafter"/>
</dbReference>
<proteinExistence type="inferred from homology"/>
<dbReference type="EMBL" id="BMQA01000086">
    <property type="protein sequence ID" value="GGJ65569.1"/>
    <property type="molecule type" value="Genomic_DNA"/>
</dbReference>
<organism evidence="14 15">
    <name type="scientific">Streptomyces brasiliensis</name>
    <dbReference type="NCBI Taxonomy" id="1954"/>
    <lineage>
        <taxon>Bacteria</taxon>
        <taxon>Bacillati</taxon>
        <taxon>Actinomycetota</taxon>
        <taxon>Actinomycetes</taxon>
        <taxon>Kitasatosporales</taxon>
        <taxon>Streptomycetaceae</taxon>
        <taxon>Streptomyces</taxon>
    </lineage>
</organism>
<dbReference type="FunFam" id="1.20.140.10:FF:000001">
    <property type="entry name" value="Acyl-CoA dehydrogenase"/>
    <property type="match status" value="1"/>
</dbReference>
<dbReference type="GO" id="GO:0005737">
    <property type="term" value="C:cytoplasm"/>
    <property type="evidence" value="ECO:0007669"/>
    <property type="project" value="TreeGrafter"/>
</dbReference>
<feature type="domain" description="Acyl-CoA dehydrogenase/oxidase N-terminal" evidence="13">
    <location>
        <begin position="13"/>
        <end position="123"/>
    </location>
</feature>
<dbReference type="SUPFAM" id="SSF56645">
    <property type="entry name" value="Acyl-CoA dehydrogenase NM domain-like"/>
    <property type="match status" value="1"/>
</dbReference>
<dbReference type="Proteomes" id="UP000657574">
    <property type="component" value="Unassembled WGS sequence"/>
</dbReference>
<keyword evidence="15" id="KW-1185">Reference proteome</keyword>
<evidence type="ECO:0000256" key="1">
    <source>
        <dbReference type="ARBA" id="ARBA00001974"/>
    </source>
</evidence>
<dbReference type="InterPro" id="IPR013786">
    <property type="entry name" value="AcylCoA_DH/ox_N"/>
</dbReference>
<evidence type="ECO:0000256" key="3">
    <source>
        <dbReference type="ARBA" id="ARBA00009347"/>
    </source>
</evidence>
<comment type="caution">
    <text evidence="14">The sequence shown here is derived from an EMBL/GenBank/DDBJ whole genome shotgun (WGS) entry which is preliminary data.</text>
</comment>
<dbReference type="InterPro" id="IPR009075">
    <property type="entry name" value="AcylCo_DH/oxidase_C"/>
</dbReference>
<accession>A0A917P7J1</accession>
<dbReference type="PANTHER" id="PTHR48083">
    <property type="entry name" value="MEDIUM-CHAIN SPECIFIC ACYL-COA DEHYDROGENASE, MITOCHONDRIAL-RELATED"/>
    <property type="match status" value="1"/>
</dbReference>
<feature type="domain" description="Acyl-CoA dehydrogenase/oxidase C-terminal" evidence="11">
    <location>
        <begin position="239"/>
        <end position="381"/>
    </location>
</feature>
<evidence type="ECO:0000256" key="10">
    <source>
        <dbReference type="RuleBase" id="RU362125"/>
    </source>
</evidence>
<keyword evidence="5 10" id="KW-0274">FAD</keyword>
<dbReference type="InterPro" id="IPR046373">
    <property type="entry name" value="Acyl-CoA_Oxase/DH_mid-dom_sf"/>
</dbReference>
<dbReference type="Gene3D" id="1.10.540.10">
    <property type="entry name" value="Acyl-CoA dehydrogenase/oxidase, N-terminal domain"/>
    <property type="match status" value="1"/>
</dbReference>
<evidence type="ECO:0000256" key="5">
    <source>
        <dbReference type="ARBA" id="ARBA00022827"/>
    </source>
</evidence>
<dbReference type="Pfam" id="PF02771">
    <property type="entry name" value="Acyl-CoA_dh_N"/>
    <property type="match status" value="1"/>
</dbReference>
<gene>
    <name evidence="14" type="ORF">GCM10010121_090250</name>
</gene>
<dbReference type="FunFam" id="2.40.110.10:FF:000002">
    <property type="entry name" value="Acyl-CoA dehydrogenase fadE12"/>
    <property type="match status" value="1"/>
</dbReference>
<evidence type="ECO:0000256" key="9">
    <source>
        <dbReference type="ARBA" id="ARBA00042660"/>
    </source>
</evidence>
<keyword evidence="6 10" id="KW-0560">Oxidoreductase</keyword>
<dbReference type="InterPro" id="IPR037069">
    <property type="entry name" value="AcylCoA_DH/ox_N_sf"/>
</dbReference>
<dbReference type="GO" id="GO:0033539">
    <property type="term" value="P:fatty acid beta-oxidation using acyl-CoA dehydrogenase"/>
    <property type="evidence" value="ECO:0007669"/>
    <property type="project" value="TreeGrafter"/>
</dbReference>
<comment type="function">
    <text evidence="7">Catalyzes the dehydrogenation at the alpha-beta position of ACP-bound acyl chains. This results in the introduction of a double bond in the lipidic chain, which is further transferred to the epsilon-amino group of lysine residue in the mycobactin core by MbtK.</text>
</comment>
<protein>
    <recommendedName>
        <fullName evidence="8">Acyl-[acyl-carrier-protein] dehydrogenase MbtN</fullName>
    </recommendedName>
    <alternativeName>
        <fullName evidence="9">Mycobactin synthase protein N</fullName>
    </alternativeName>
</protein>
<name>A0A917P7J1_9ACTN</name>
<evidence type="ECO:0000313" key="15">
    <source>
        <dbReference type="Proteomes" id="UP000657574"/>
    </source>
</evidence>
<dbReference type="InterPro" id="IPR036250">
    <property type="entry name" value="AcylCo_DH-like_C"/>
</dbReference>
<comment type="pathway">
    <text evidence="2">Siderophore biosynthesis; mycobactin biosynthesis.</text>
</comment>
<dbReference type="InterPro" id="IPR050741">
    <property type="entry name" value="Acyl-CoA_dehydrogenase"/>
</dbReference>
<dbReference type="Gene3D" id="1.20.140.10">
    <property type="entry name" value="Butyryl-CoA Dehydrogenase, subunit A, domain 3"/>
    <property type="match status" value="1"/>
</dbReference>